<feature type="compositionally biased region" description="Low complexity" evidence="1">
    <location>
        <begin position="235"/>
        <end position="258"/>
    </location>
</feature>
<comment type="caution">
    <text evidence="2">The sequence shown here is derived from an EMBL/GenBank/DDBJ whole genome shotgun (WGS) entry which is preliminary data.</text>
</comment>
<protein>
    <submittedName>
        <fullName evidence="2">Uncharacterized protein</fullName>
    </submittedName>
</protein>
<dbReference type="AlphaFoldDB" id="A0A9P6WWS0"/>
<evidence type="ECO:0000313" key="3">
    <source>
        <dbReference type="Proteomes" id="UP000716291"/>
    </source>
</evidence>
<gene>
    <name evidence="2" type="ORF">G6F64_012988</name>
</gene>
<name>A0A9P6WWS0_RHIOR</name>
<feature type="compositionally biased region" description="Polar residues" evidence="1">
    <location>
        <begin position="273"/>
        <end position="298"/>
    </location>
</feature>
<proteinExistence type="predicted"/>
<reference evidence="2" key="1">
    <citation type="journal article" date="2020" name="Microb. Genom.">
        <title>Genetic diversity of clinical and environmental Mucorales isolates obtained from an investigation of mucormycosis cases among solid organ transplant recipients.</title>
        <authorList>
            <person name="Nguyen M.H."/>
            <person name="Kaul D."/>
            <person name="Muto C."/>
            <person name="Cheng S.J."/>
            <person name="Richter R.A."/>
            <person name="Bruno V.M."/>
            <person name="Liu G."/>
            <person name="Beyhan S."/>
            <person name="Sundermann A.J."/>
            <person name="Mounaud S."/>
            <person name="Pasculle A.W."/>
            <person name="Nierman W.C."/>
            <person name="Driscoll E."/>
            <person name="Cumbie R."/>
            <person name="Clancy C.J."/>
            <person name="Dupont C.L."/>
        </authorList>
    </citation>
    <scope>NUCLEOTIDE SEQUENCE</scope>
    <source>
        <strain evidence="2">GL11</strain>
    </source>
</reference>
<accession>A0A9P6WWS0</accession>
<dbReference type="Proteomes" id="UP000716291">
    <property type="component" value="Unassembled WGS sequence"/>
</dbReference>
<keyword evidence="3" id="KW-1185">Reference proteome</keyword>
<evidence type="ECO:0000256" key="1">
    <source>
        <dbReference type="SAM" id="MobiDB-lite"/>
    </source>
</evidence>
<organism evidence="2 3">
    <name type="scientific">Rhizopus oryzae</name>
    <name type="common">Mucormycosis agent</name>
    <name type="synonym">Rhizopus arrhizus var. delemar</name>
    <dbReference type="NCBI Taxonomy" id="64495"/>
    <lineage>
        <taxon>Eukaryota</taxon>
        <taxon>Fungi</taxon>
        <taxon>Fungi incertae sedis</taxon>
        <taxon>Mucoromycota</taxon>
        <taxon>Mucoromycotina</taxon>
        <taxon>Mucoromycetes</taxon>
        <taxon>Mucorales</taxon>
        <taxon>Mucorineae</taxon>
        <taxon>Rhizopodaceae</taxon>
        <taxon>Rhizopus</taxon>
    </lineage>
</organism>
<sequence>MSDSYSNLINNNNVDPHATFTLSEEQQEALYQQFAIRYQAEHPSQDSSRKNEAIELPNEIWDELKSSSRNELHNNAKRFIRDTQRYIAEDWTKTPVINRPFVADLRRFQVEAKQVITSRYEDSDKLKIVGRSAAEIFEGLNAFTESGDEETFLQIMEKVRRLSIFSFASSQEIDREAKELTLAALRLPQHARHLEDQHVEDENKTMVFSPEDVEKIHQSRYEHSILRNATSNHPRGFSNGSSNRGRGQFRGRSFGSSFTQKPFFGRGRGRGFSNPTSMPNYNSHQNQLSPTNNSSNNQ</sequence>
<dbReference type="EMBL" id="JAANQT010004594">
    <property type="protein sequence ID" value="KAG1298131.1"/>
    <property type="molecule type" value="Genomic_DNA"/>
</dbReference>
<feature type="region of interest" description="Disordered" evidence="1">
    <location>
        <begin position="226"/>
        <end position="298"/>
    </location>
</feature>
<evidence type="ECO:0000313" key="2">
    <source>
        <dbReference type="EMBL" id="KAG1298131.1"/>
    </source>
</evidence>